<dbReference type="Gene3D" id="3.30.1280.10">
    <property type="entry name" value="Phosphoribosylformylglycinamidine synthase subunit PurS"/>
    <property type="match status" value="1"/>
</dbReference>
<dbReference type="SUPFAM" id="SSF82697">
    <property type="entry name" value="PurS-like"/>
    <property type="match status" value="1"/>
</dbReference>
<evidence type="ECO:0000256" key="4">
    <source>
        <dbReference type="ARBA" id="ARBA00022755"/>
    </source>
</evidence>
<evidence type="ECO:0000256" key="5">
    <source>
        <dbReference type="ARBA" id="ARBA00022840"/>
    </source>
</evidence>
<dbReference type="GO" id="GO:0005524">
    <property type="term" value="F:ATP binding"/>
    <property type="evidence" value="ECO:0007669"/>
    <property type="project" value="UniProtKB-KW"/>
</dbReference>
<protein>
    <submittedName>
        <fullName evidence="6">Unannotated protein</fullName>
    </submittedName>
</protein>
<dbReference type="PANTHER" id="PTHR34696:SF1">
    <property type="entry name" value="PHOSPHORIBOSYLFORMYLGLYCINAMIDINE SYNTHASE SUBUNIT PURS"/>
    <property type="match status" value="1"/>
</dbReference>
<keyword evidence="2" id="KW-0436">Ligase</keyword>
<dbReference type="Pfam" id="PF02700">
    <property type="entry name" value="PurS"/>
    <property type="match status" value="1"/>
</dbReference>
<dbReference type="GO" id="GO:0016874">
    <property type="term" value="F:ligase activity"/>
    <property type="evidence" value="ECO:0007669"/>
    <property type="project" value="UniProtKB-KW"/>
</dbReference>
<dbReference type="AlphaFoldDB" id="A0A6J6CEH9"/>
<name>A0A6J6CEH9_9ZZZZ</name>
<dbReference type="GO" id="GO:0006164">
    <property type="term" value="P:purine nucleotide biosynthetic process"/>
    <property type="evidence" value="ECO:0007669"/>
    <property type="project" value="UniProtKB-KW"/>
</dbReference>
<organism evidence="6">
    <name type="scientific">freshwater metagenome</name>
    <dbReference type="NCBI Taxonomy" id="449393"/>
    <lineage>
        <taxon>unclassified sequences</taxon>
        <taxon>metagenomes</taxon>
        <taxon>ecological metagenomes</taxon>
    </lineage>
</organism>
<proteinExistence type="predicted"/>
<keyword evidence="3" id="KW-0547">Nucleotide-binding</keyword>
<evidence type="ECO:0000256" key="1">
    <source>
        <dbReference type="ARBA" id="ARBA00022490"/>
    </source>
</evidence>
<evidence type="ECO:0000313" key="6">
    <source>
        <dbReference type="EMBL" id="CAB4549697.1"/>
    </source>
</evidence>
<gene>
    <name evidence="6" type="ORF">UFOPK1537_00222</name>
</gene>
<dbReference type="NCBIfam" id="TIGR00302">
    <property type="entry name" value="phosphoribosylformylglycinamidine synthase subunit PurS"/>
    <property type="match status" value="1"/>
</dbReference>
<accession>A0A6J6CEH9</accession>
<sequence>MPKIVVQVMPKQDLLDPQGKAVAKALERSGHKAIKAVRIGKRIELHYPSTPTASQLAEAQKIAESFLTNGVIEDVVSVTVEQD</sequence>
<keyword evidence="1" id="KW-0963">Cytoplasm</keyword>
<dbReference type="InterPro" id="IPR003850">
    <property type="entry name" value="PurS"/>
</dbReference>
<keyword evidence="5" id="KW-0067">ATP-binding</keyword>
<keyword evidence="4" id="KW-0658">Purine biosynthesis</keyword>
<dbReference type="InterPro" id="IPR036604">
    <property type="entry name" value="PurS-like_sf"/>
</dbReference>
<reference evidence="6" key="1">
    <citation type="submission" date="2020-05" db="EMBL/GenBank/DDBJ databases">
        <authorList>
            <person name="Chiriac C."/>
            <person name="Salcher M."/>
            <person name="Ghai R."/>
            <person name="Kavagutti S V."/>
        </authorList>
    </citation>
    <scope>NUCLEOTIDE SEQUENCE</scope>
</reference>
<dbReference type="EMBL" id="CAEZSX010000019">
    <property type="protein sequence ID" value="CAB4549697.1"/>
    <property type="molecule type" value="Genomic_DNA"/>
</dbReference>
<evidence type="ECO:0000256" key="2">
    <source>
        <dbReference type="ARBA" id="ARBA00022598"/>
    </source>
</evidence>
<dbReference type="PANTHER" id="PTHR34696">
    <property type="entry name" value="PHOSPHORIBOSYLFORMYLGLYCINAMIDINE SYNTHASE SUBUNIT PURS"/>
    <property type="match status" value="1"/>
</dbReference>
<evidence type="ECO:0000256" key="3">
    <source>
        <dbReference type="ARBA" id="ARBA00022741"/>
    </source>
</evidence>